<reference evidence="1 2" key="1">
    <citation type="submission" date="2016-10" db="EMBL/GenBank/DDBJ databases">
        <authorList>
            <person name="de Groot N.N."/>
        </authorList>
    </citation>
    <scope>NUCLEOTIDE SEQUENCE [LARGE SCALE GENOMIC DNA]</scope>
    <source>
        <strain evidence="1 2">DSM 527</strain>
    </source>
</reference>
<gene>
    <name evidence="1" type="ORF">SAMN04488121_10156</name>
</gene>
<proteinExistence type="predicted"/>
<dbReference type="OrthoDB" id="7064118at2"/>
<organism evidence="1 2">
    <name type="scientific">Chitinophaga filiformis</name>
    <name type="common">Myxococcus filiformis</name>
    <name type="synonym">Flexibacter filiformis</name>
    <dbReference type="NCBI Taxonomy" id="104663"/>
    <lineage>
        <taxon>Bacteria</taxon>
        <taxon>Pseudomonadati</taxon>
        <taxon>Bacteroidota</taxon>
        <taxon>Chitinophagia</taxon>
        <taxon>Chitinophagales</taxon>
        <taxon>Chitinophagaceae</taxon>
        <taxon>Chitinophaga</taxon>
    </lineage>
</organism>
<dbReference type="AlphaFoldDB" id="A0A1G7GK04"/>
<sequence>MTSIITGDIINSRGQKDPGIWLHPLKELLGEWGKAPKTWEIFRGDSFQLEIAKPWKALLAAIRIKACIKSIDKLDVRIGIGIGEKSYSAPHITESNGPVFVYSGETFEELKKQKQRLSIKSPWPELNTELNLMFRLASIALDKWTPATAQLIAISIANRELSQKELGDQIGRTQSTISEGQKRAHYEEIMALESFYRKCIKDCISKTHT</sequence>
<dbReference type="RefSeq" id="WP_089828243.1">
    <property type="nucleotide sequence ID" value="NZ_FNBN01000001.1"/>
</dbReference>
<dbReference type="STRING" id="104663.SAMN04488121_10156"/>
<name>A0A1G7GK04_CHIFI</name>
<evidence type="ECO:0000313" key="1">
    <source>
        <dbReference type="EMBL" id="SDE88482.1"/>
    </source>
</evidence>
<dbReference type="Proteomes" id="UP000199045">
    <property type="component" value="Unassembled WGS sequence"/>
</dbReference>
<evidence type="ECO:0008006" key="3">
    <source>
        <dbReference type="Google" id="ProtNLM"/>
    </source>
</evidence>
<evidence type="ECO:0000313" key="2">
    <source>
        <dbReference type="Proteomes" id="UP000199045"/>
    </source>
</evidence>
<dbReference type="EMBL" id="FNBN01000001">
    <property type="protein sequence ID" value="SDE88482.1"/>
    <property type="molecule type" value="Genomic_DNA"/>
</dbReference>
<protein>
    <recommendedName>
        <fullName evidence="3">SatD family (SatD)</fullName>
    </recommendedName>
</protein>
<accession>A0A1G7GK04</accession>